<dbReference type="GO" id="GO:0006423">
    <property type="term" value="P:cysteinyl-tRNA aminoacylation"/>
    <property type="evidence" value="ECO:0007669"/>
    <property type="project" value="TreeGrafter"/>
</dbReference>
<comment type="caution">
    <text evidence="1">The sequence shown here is derived from an EMBL/GenBank/DDBJ whole genome shotgun (WGS) entry which is preliminary data.</text>
</comment>
<dbReference type="Proteomes" id="UP000694240">
    <property type="component" value="Chromosome 12"/>
</dbReference>
<gene>
    <name evidence="1" type="ORF">ISN45_Aa07g029470</name>
</gene>
<proteinExistence type="predicted"/>
<evidence type="ECO:0000313" key="1">
    <source>
        <dbReference type="EMBL" id="KAG7543013.1"/>
    </source>
</evidence>
<organism evidence="1 2">
    <name type="scientific">Arabidopsis thaliana x Arabidopsis arenosa</name>
    <dbReference type="NCBI Taxonomy" id="1240361"/>
    <lineage>
        <taxon>Eukaryota</taxon>
        <taxon>Viridiplantae</taxon>
        <taxon>Streptophyta</taxon>
        <taxon>Embryophyta</taxon>
        <taxon>Tracheophyta</taxon>
        <taxon>Spermatophyta</taxon>
        <taxon>Magnoliopsida</taxon>
        <taxon>eudicotyledons</taxon>
        <taxon>Gunneridae</taxon>
        <taxon>Pentapetalae</taxon>
        <taxon>rosids</taxon>
        <taxon>malvids</taxon>
        <taxon>Brassicales</taxon>
        <taxon>Brassicaceae</taxon>
        <taxon>Camelineae</taxon>
        <taxon>Arabidopsis</taxon>
    </lineage>
</organism>
<dbReference type="GO" id="GO:0005737">
    <property type="term" value="C:cytoplasm"/>
    <property type="evidence" value="ECO:0007669"/>
    <property type="project" value="TreeGrafter"/>
</dbReference>
<dbReference type="AlphaFoldDB" id="A0A8T1YBC1"/>
<keyword evidence="2" id="KW-1185">Reference proteome</keyword>
<dbReference type="PANTHER" id="PTHR10890:SF26">
    <property type="entry name" value="CYSTEINE--TRNA LIGASE 1, CYTOPLASMIC-RELATED"/>
    <property type="match status" value="1"/>
</dbReference>
<accession>A0A8T1YBC1</accession>
<dbReference type="GO" id="GO:0005524">
    <property type="term" value="F:ATP binding"/>
    <property type="evidence" value="ECO:0007669"/>
    <property type="project" value="TreeGrafter"/>
</dbReference>
<dbReference type="InterPro" id="IPR024909">
    <property type="entry name" value="Cys-tRNA/MSH_ligase"/>
</dbReference>
<dbReference type="EMBL" id="JAEFBK010000012">
    <property type="protein sequence ID" value="KAG7543013.1"/>
    <property type="molecule type" value="Genomic_DNA"/>
</dbReference>
<dbReference type="GO" id="GO:0004817">
    <property type="term" value="F:cysteine-tRNA ligase activity"/>
    <property type="evidence" value="ECO:0007669"/>
    <property type="project" value="TreeGrafter"/>
</dbReference>
<name>A0A8T1YBC1_9BRAS</name>
<sequence length="150" mass="16952">MSRNNIRPEHCPWCFSRRDEIHQRVNHQAQENAEESENVAGGALVEVEKAVREVLDVLGLLTTLIYADFLKEMKQKALARAKLGEEEVLQKIETRRVARMNNNFELSDGIRGSLALQGISLMDVPGRNTLWRLCLPSGDTSLIFTQATPH</sequence>
<dbReference type="PANTHER" id="PTHR10890">
    <property type="entry name" value="CYSTEINYL-TRNA SYNTHETASE"/>
    <property type="match status" value="1"/>
</dbReference>
<evidence type="ECO:0000313" key="2">
    <source>
        <dbReference type="Proteomes" id="UP000694240"/>
    </source>
</evidence>
<protein>
    <submittedName>
        <fullName evidence="1">Aminoacyl-tRNA synthetase class Ia anticodon-binding</fullName>
    </submittedName>
</protein>
<reference evidence="1 2" key="1">
    <citation type="submission" date="2020-12" db="EMBL/GenBank/DDBJ databases">
        <title>Concerted genomic and epigenomic changes stabilize Arabidopsis allopolyploids.</title>
        <authorList>
            <person name="Chen Z."/>
        </authorList>
    </citation>
    <scope>NUCLEOTIDE SEQUENCE [LARGE SCALE GENOMIC DNA]</scope>
    <source>
        <strain evidence="1">Allo738</strain>
        <tissue evidence="1">Leaf</tissue>
    </source>
</reference>